<gene>
    <name evidence="2" type="ORF">HD595_004927</name>
</gene>
<reference evidence="2 3" key="1">
    <citation type="submission" date="2022-06" db="EMBL/GenBank/DDBJ databases">
        <title>Sequencing the genomes of 1000 actinobacteria strains.</title>
        <authorList>
            <person name="Klenk H.-P."/>
        </authorList>
    </citation>
    <scope>NUCLEOTIDE SEQUENCE [LARGE SCALE GENOMIC DNA]</scope>
    <source>
        <strain evidence="2 3">DSM 44170</strain>
    </source>
</reference>
<evidence type="ECO:0000256" key="1">
    <source>
        <dbReference type="SAM" id="SignalP"/>
    </source>
</evidence>
<protein>
    <recommendedName>
        <fullName evidence="4">Secreted protein</fullName>
    </recommendedName>
</protein>
<evidence type="ECO:0008006" key="4">
    <source>
        <dbReference type="Google" id="ProtNLM"/>
    </source>
</evidence>
<sequence>MKKTIMAVMTAATVGILVPAAPGTASAEPVPSGCHSGWYYQNYKTWASCDRGSGYVRAVATCPTSSGSKKVYGPWRVVQPGIDGQSVAVCPDHNRKALAHDWDIKKY</sequence>
<name>A0ABT1K4L0_9ACTN</name>
<evidence type="ECO:0000313" key="2">
    <source>
        <dbReference type="EMBL" id="MCP2348805.1"/>
    </source>
</evidence>
<dbReference type="Proteomes" id="UP001320766">
    <property type="component" value="Unassembled WGS sequence"/>
</dbReference>
<proteinExistence type="predicted"/>
<feature type="signal peptide" evidence="1">
    <location>
        <begin position="1"/>
        <end position="27"/>
    </location>
</feature>
<evidence type="ECO:0000313" key="3">
    <source>
        <dbReference type="Proteomes" id="UP001320766"/>
    </source>
</evidence>
<feature type="chain" id="PRO_5047293396" description="Secreted protein" evidence="1">
    <location>
        <begin position="28"/>
        <end position="107"/>
    </location>
</feature>
<organism evidence="2 3">
    <name type="scientific">Nonomuraea roseoviolacea subsp. carminata</name>
    <dbReference type="NCBI Taxonomy" id="160689"/>
    <lineage>
        <taxon>Bacteria</taxon>
        <taxon>Bacillati</taxon>
        <taxon>Actinomycetota</taxon>
        <taxon>Actinomycetes</taxon>
        <taxon>Streptosporangiales</taxon>
        <taxon>Streptosporangiaceae</taxon>
        <taxon>Nonomuraea</taxon>
    </lineage>
</organism>
<keyword evidence="3" id="KW-1185">Reference proteome</keyword>
<dbReference type="RefSeq" id="WP_253772854.1">
    <property type="nucleotide sequence ID" value="NZ_BAAAVE010000007.1"/>
</dbReference>
<comment type="caution">
    <text evidence="2">The sequence shown here is derived from an EMBL/GenBank/DDBJ whole genome shotgun (WGS) entry which is preliminary data.</text>
</comment>
<keyword evidence="1" id="KW-0732">Signal</keyword>
<dbReference type="EMBL" id="JAMZEC010000001">
    <property type="protein sequence ID" value="MCP2348805.1"/>
    <property type="molecule type" value="Genomic_DNA"/>
</dbReference>
<accession>A0ABT1K4L0</accession>